<dbReference type="PANTHER" id="PTHR37833">
    <property type="entry name" value="LIPOPROTEIN-RELATED"/>
    <property type="match status" value="1"/>
</dbReference>
<evidence type="ECO:0008006" key="4">
    <source>
        <dbReference type="Google" id="ProtNLM"/>
    </source>
</evidence>
<dbReference type="OrthoDB" id="1033173at2"/>
<dbReference type="InterPro" id="IPR013783">
    <property type="entry name" value="Ig-like_fold"/>
</dbReference>
<dbReference type="Gene3D" id="2.60.40.10">
    <property type="entry name" value="Immunoglobulins"/>
    <property type="match status" value="1"/>
</dbReference>
<name>A0A5J4FWV4_9FLAO</name>
<evidence type="ECO:0000313" key="2">
    <source>
        <dbReference type="EMBL" id="GEQ84529.1"/>
    </source>
</evidence>
<feature type="signal peptide" evidence="1">
    <location>
        <begin position="1"/>
        <end position="19"/>
    </location>
</feature>
<evidence type="ECO:0000256" key="1">
    <source>
        <dbReference type="SAM" id="SignalP"/>
    </source>
</evidence>
<dbReference type="Pfam" id="PF07610">
    <property type="entry name" value="DUF1573"/>
    <property type="match status" value="1"/>
</dbReference>
<keyword evidence="1" id="KW-0732">Signal</keyword>
<keyword evidence="3" id="KW-1185">Reference proteome</keyword>
<protein>
    <recommendedName>
        <fullName evidence="4">DUF1573 domain-containing protein</fullName>
    </recommendedName>
</protein>
<feature type="chain" id="PRO_5023894279" description="DUF1573 domain-containing protein" evidence="1">
    <location>
        <begin position="20"/>
        <end position="132"/>
    </location>
</feature>
<accession>A0A5J4FWV4</accession>
<sequence>MKKIYILLFALIACVGMHAQEMMESPFEPKEGPRMNLGKHVFTMGDAAIGKTTTKSFEFINDGTEPLVIENSTSSCHCLIIEMPKEVAPGKKASMTLKFNPAREGSFKETLYIKTNVKERPIVLNFGGLATK</sequence>
<dbReference type="AlphaFoldDB" id="A0A5J4FWV4"/>
<dbReference type="Proteomes" id="UP000326994">
    <property type="component" value="Unassembled WGS sequence"/>
</dbReference>
<dbReference type="PANTHER" id="PTHR37833:SF1">
    <property type="entry name" value="SIGNAL PEPTIDE PROTEIN"/>
    <property type="match status" value="1"/>
</dbReference>
<dbReference type="EMBL" id="BKCF01000001">
    <property type="protein sequence ID" value="GEQ84529.1"/>
    <property type="molecule type" value="Genomic_DNA"/>
</dbReference>
<dbReference type="InterPro" id="IPR011467">
    <property type="entry name" value="DUF1573"/>
</dbReference>
<evidence type="ECO:0000313" key="3">
    <source>
        <dbReference type="Proteomes" id="UP000326994"/>
    </source>
</evidence>
<comment type="caution">
    <text evidence="2">The sequence shown here is derived from an EMBL/GenBank/DDBJ whole genome shotgun (WGS) entry which is preliminary data.</text>
</comment>
<proteinExistence type="predicted"/>
<gene>
    <name evidence="2" type="ORF">ULMS_00370</name>
</gene>
<organism evidence="2 3">
    <name type="scientific">Patiriisocius marinistellae</name>
    <dbReference type="NCBI Taxonomy" id="2494560"/>
    <lineage>
        <taxon>Bacteria</taxon>
        <taxon>Pseudomonadati</taxon>
        <taxon>Bacteroidota</taxon>
        <taxon>Flavobacteriia</taxon>
        <taxon>Flavobacteriales</taxon>
        <taxon>Flavobacteriaceae</taxon>
        <taxon>Patiriisocius</taxon>
    </lineage>
</organism>
<dbReference type="RefSeq" id="WP_151892492.1">
    <property type="nucleotide sequence ID" value="NZ_BKCF01000001.1"/>
</dbReference>
<reference evidence="2 3" key="1">
    <citation type="submission" date="2019-08" db="EMBL/GenBank/DDBJ databases">
        <title>Ulvibacter marinistellae sp. nov., isolated from a starfish, Patiria pectinifera.</title>
        <authorList>
            <person name="Kawano K."/>
            <person name="Ushijima N."/>
            <person name="Kihara M."/>
            <person name="Itoh H."/>
        </authorList>
    </citation>
    <scope>NUCLEOTIDE SEQUENCE [LARGE SCALE GENOMIC DNA]</scope>
    <source>
        <strain evidence="2 3">KK4</strain>
    </source>
</reference>